<dbReference type="Gene3D" id="3.90.1760.10">
    <property type="entry name" value="Anthrax toxin, edema factor, central domain"/>
    <property type="match status" value="1"/>
</dbReference>
<dbReference type="GO" id="GO:0008294">
    <property type="term" value="F:calcium- and calmodulin-responsive adenylate cyclase activity"/>
    <property type="evidence" value="ECO:0007669"/>
    <property type="project" value="InterPro"/>
</dbReference>
<dbReference type="GO" id="GO:0005576">
    <property type="term" value="C:extracellular region"/>
    <property type="evidence" value="ECO:0007669"/>
    <property type="project" value="InterPro"/>
</dbReference>
<proteinExistence type="predicted"/>
<dbReference type="AlphaFoldDB" id="A0A3B0MEZ1"/>
<dbReference type="Pfam" id="PF03497">
    <property type="entry name" value="Anthrax_toxA"/>
    <property type="match status" value="1"/>
</dbReference>
<name>A0A3B0MEZ1_9GAMM</name>
<gene>
    <name evidence="2" type="primary">cya</name>
    <name evidence="2" type="ORF">ARTV_2419</name>
</gene>
<dbReference type="InterPro" id="IPR037017">
    <property type="entry name" value="Anthrax_toxin_edema_cen_sf"/>
</dbReference>
<evidence type="ECO:0000259" key="1">
    <source>
        <dbReference type="Pfam" id="PF03497"/>
    </source>
</evidence>
<dbReference type="InterPro" id="IPR035099">
    <property type="entry name" value="Anthrax_toxin_C-terminal"/>
</dbReference>
<feature type="domain" description="Anthrax toxin edema factor central" evidence="1">
    <location>
        <begin position="30"/>
        <end position="198"/>
    </location>
</feature>
<keyword evidence="2" id="KW-0456">Lyase</keyword>
<sequence length="352" mass="40227">MHRISNNLILNAAYPRQMTEQPAPSTSCQKNQPKSGIPATHLKTLSNYAIQKNLIYGIRPISPFATSLIEAVYPTKPLMIKGKTADWGPQAGFICVDQYFSKLVGQSGQVQKYNALISKNIQNSEAIGVPLTINRHRIIELIELGCLESSRSRGDRMISLARSPTGQEYQFEAIPQSNNHNHYQIEIDGKLIYVLIEPEIQEFFVPDYDLLLVATHFRNFGALYNIISYKRNDPIQGTINCRTEWLAYDIHCALGRDKQHKLIHHGADVYNESSELADNFPVTLFLPKVIGKYAKIMVLHSVEVLAEFIQAANNEDYHVPLNVCWQEMHNIRRASYEEARQRVEHYYRKLSL</sequence>
<accession>A0A3B0MEZ1</accession>
<dbReference type="SUPFAM" id="SSF81298">
    <property type="entry name" value="Adenylylcyclase toxin (the edema factor)"/>
    <property type="match status" value="1"/>
</dbReference>
<dbReference type="InterPro" id="IPR005165">
    <property type="entry name" value="Anthrax_toxin_edema_cen"/>
</dbReference>
<dbReference type="EC" id="4.6.1.1" evidence="2"/>
<protein>
    <submittedName>
        <fullName evidence="2">Calmodulin-sensitive adenylate cyclase</fullName>
        <ecNumber evidence="2">4.6.1.1</ecNumber>
    </submittedName>
</protein>
<reference evidence="2" key="1">
    <citation type="submission" date="2018-04" db="EMBL/GenBank/DDBJ databases">
        <authorList>
            <person name="Go L.Y."/>
            <person name="Mitchell J.A."/>
        </authorList>
    </citation>
    <scope>NUCLEOTIDE SEQUENCE</scope>
    <source>
        <strain evidence="2">ARTV</strain>
    </source>
</reference>
<dbReference type="EMBL" id="UFQR01000010">
    <property type="protein sequence ID" value="SSW96157.1"/>
    <property type="molecule type" value="Genomic_DNA"/>
</dbReference>
<evidence type="ECO:0000313" key="2">
    <source>
        <dbReference type="EMBL" id="SSW96157.1"/>
    </source>
</evidence>
<organism evidence="2">
    <name type="scientific">Arsenophonus endosymbiont of Trialeurodes vaporariorum</name>
    <dbReference type="NCBI Taxonomy" id="235567"/>
    <lineage>
        <taxon>Bacteria</taxon>
        <taxon>Pseudomonadati</taxon>
        <taxon>Pseudomonadota</taxon>
        <taxon>Gammaproteobacteria</taxon>
        <taxon>Enterobacterales</taxon>
        <taxon>Morganellaceae</taxon>
        <taxon>Arsenophonus</taxon>
    </lineage>
</organism>